<feature type="region of interest" description="Disordered" evidence="1">
    <location>
        <begin position="106"/>
        <end position="164"/>
    </location>
</feature>
<dbReference type="EMBL" id="BQNB010018875">
    <property type="protein sequence ID" value="GJT79183.1"/>
    <property type="molecule type" value="Genomic_DNA"/>
</dbReference>
<accession>A0ABQ5GU46</accession>
<comment type="caution">
    <text evidence="2">The sequence shown here is derived from an EMBL/GenBank/DDBJ whole genome shotgun (WGS) entry which is preliminary data.</text>
</comment>
<name>A0ABQ5GU46_9ASTR</name>
<feature type="region of interest" description="Disordered" evidence="1">
    <location>
        <begin position="1"/>
        <end position="23"/>
    </location>
</feature>
<reference evidence="2" key="1">
    <citation type="journal article" date="2022" name="Int. J. Mol. Sci.">
        <title>Draft Genome of Tanacetum Coccineum: Genomic Comparison of Closely Related Tanacetum-Family Plants.</title>
        <authorList>
            <person name="Yamashiro T."/>
            <person name="Shiraishi A."/>
            <person name="Nakayama K."/>
            <person name="Satake H."/>
        </authorList>
    </citation>
    <scope>NUCLEOTIDE SEQUENCE</scope>
</reference>
<proteinExistence type="predicted"/>
<sequence length="475" mass="55226">MMEADRLLAERLQTREREELTDEEKGKLFMELIEKRRKHFAALRAQEKRNRPPTKAQKRTQMSTCLKHMGGYTYKQLKGKSFDEIQKLFDKDMKRVNTFVAMGSEVQESNEKKVEGSKVKATGSRKKMLGRKRAGKEQQQESSKKQRMEEDKESDEVEEVEEDDEAELKKHLVIKKDEDIAIDAIPLATKPPVIIDYKLHKEGMMVHYQLIRADGSSKRYSSMIRMLQDIDKEDLLTLWKLVKTKHGDIRPEDEHERVMWGDFKVMFEPDIRSKVWRDLQGYTVTVWKLYDSCGVHFVRFGNVHIFMLVEKRYPLTPITITNMLNKKLQTDHFNEMCYQLLKLMIQKMNIKFRGGLLGLKRLQGFLEVTTAQDKDADLSVKIKQGFGPNGLRILSISDVPGYASLRQNLLNLAPRLASLPEEVLKELEDPRSRYNFGWSHGKEKLESGKPDLLKGSFYANPILDKPTTEASLIER</sequence>
<reference evidence="2" key="2">
    <citation type="submission" date="2022-01" db="EMBL/GenBank/DDBJ databases">
        <authorList>
            <person name="Yamashiro T."/>
            <person name="Shiraishi A."/>
            <person name="Satake H."/>
            <person name="Nakayama K."/>
        </authorList>
    </citation>
    <scope>NUCLEOTIDE SEQUENCE</scope>
</reference>
<protein>
    <submittedName>
        <fullName evidence="2">Uncharacterized protein</fullName>
    </submittedName>
</protein>
<feature type="compositionally biased region" description="Basic and acidic residues" evidence="1">
    <location>
        <begin position="135"/>
        <end position="150"/>
    </location>
</feature>
<evidence type="ECO:0000313" key="3">
    <source>
        <dbReference type="Proteomes" id="UP001151760"/>
    </source>
</evidence>
<keyword evidence="3" id="KW-1185">Reference proteome</keyword>
<organism evidence="2 3">
    <name type="scientific">Tanacetum coccineum</name>
    <dbReference type="NCBI Taxonomy" id="301880"/>
    <lineage>
        <taxon>Eukaryota</taxon>
        <taxon>Viridiplantae</taxon>
        <taxon>Streptophyta</taxon>
        <taxon>Embryophyta</taxon>
        <taxon>Tracheophyta</taxon>
        <taxon>Spermatophyta</taxon>
        <taxon>Magnoliopsida</taxon>
        <taxon>eudicotyledons</taxon>
        <taxon>Gunneridae</taxon>
        <taxon>Pentapetalae</taxon>
        <taxon>asterids</taxon>
        <taxon>campanulids</taxon>
        <taxon>Asterales</taxon>
        <taxon>Asteraceae</taxon>
        <taxon>Asteroideae</taxon>
        <taxon>Anthemideae</taxon>
        <taxon>Anthemidinae</taxon>
        <taxon>Tanacetum</taxon>
    </lineage>
</organism>
<gene>
    <name evidence="2" type="ORF">Tco_1053525</name>
</gene>
<dbReference type="PANTHER" id="PTHR48420:SF1">
    <property type="entry name" value="NON-HAEM DIOXYGENASE N-TERMINAL DOMAIN-CONTAINING PROTEIN"/>
    <property type="match status" value="1"/>
</dbReference>
<feature type="compositionally biased region" description="Basic residues" evidence="1">
    <location>
        <begin position="123"/>
        <end position="134"/>
    </location>
</feature>
<evidence type="ECO:0000313" key="2">
    <source>
        <dbReference type="EMBL" id="GJT79183.1"/>
    </source>
</evidence>
<dbReference type="Proteomes" id="UP001151760">
    <property type="component" value="Unassembled WGS sequence"/>
</dbReference>
<feature type="compositionally biased region" description="Basic and acidic residues" evidence="1">
    <location>
        <begin position="109"/>
        <end position="118"/>
    </location>
</feature>
<dbReference type="PANTHER" id="PTHR48420">
    <property type="entry name" value="NON-HAEM DIOXYGENASE N-TERMINAL DOMAIN-CONTAINING PROTEIN"/>
    <property type="match status" value="1"/>
</dbReference>
<evidence type="ECO:0000256" key="1">
    <source>
        <dbReference type="SAM" id="MobiDB-lite"/>
    </source>
</evidence>
<feature type="compositionally biased region" description="Acidic residues" evidence="1">
    <location>
        <begin position="151"/>
        <end position="164"/>
    </location>
</feature>